<keyword evidence="3" id="KW-1185">Reference proteome</keyword>
<dbReference type="GO" id="GO:0016740">
    <property type="term" value="F:transferase activity"/>
    <property type="evidence" value="ECO:0007669"/>
    <property type="project" value="UniProtKB-KW"/>
</dbReference>
<dbReference type="OrthoDB" id="9800484at2"/>
<reference evidence="2 3" key="1">
    <citation type="submission" date="2018-06" db="EMBL/GenBank/DDBJ databases">
        <title>Complete genome of Desulfovibrio indonesiensis P37SLT.</title>
        <authorList>
            <person name="Crispim J.S."/>
            <person name="Vidigal P.M.P."/>
            <person name="Silva L.C.F."/>
            <person name="Laguardia C.N."/>
            <person name="Araujo L.C."/>
            <person name="Dias R.S."/>
            <person name="Sousa M.P."/>
            <person name="Paula S.O."/>
            <person name="Silva C."/>
        </authorList>
    </citation>
    <scope>NUCLEOTIDE SEQUENCE [LARGE SCALE GENOMIC DNA]</scope>
    <source>
        <strain evidence="2 3">P37SLT</strain>
    </source>
</reference>
<dbReference type="Pfam" id="PF13524">
    <property type="entry name" value="Glyco_trans_1_2"/>
    <property type="match status" value="1"/>
</dbReference>
<dbReference type="EMBL" id="QMIE01000010">
    <property type="protein sequence ID" value="TVM16594.1"/>
    <property type="molecule type" value="Genomic_DNA"/>
</dbReference>
<accession>A0A7M3MDZ8</accession>
<organism evidence="2 3">
    <name type="scientific">Oceanidesulfovibrio indonesiensis</name>
    <dbReference type="NCBI Taxonomy" id="54767"/>
    <lineage>
        <taxon>Bacteria</taxon>
        <taxon>Pseudomonadati</taxon>
        <taxon>Thermodesulfobacteriota</taxon>
        <taxon>Desulfovibrionia</taxon>
        <taxon>Desulfovibrionales</taxon>
        <taxon>Desulfovibrionaceae</taxon>
        <taxon>Oceanidesulfovibrio</taxon>
    </lineage>
</organism>
<gene>
    <name evidence="2" type="ORF">DPQ33_11360</name>
</gene>
<evidence type="ECO:0000313" key="3">
    <source>
        <dbReference type="Proteomes" id="UP000448292"/>
    </source>
</evidence>
<keyword evidence="2" id="KW-0808">Transferase</keyword>
<dbReference type="InterPro" id="IPR055259">
    <property type="entry name" value="YkvP/CgeB_Glyco_trans-like"/>
</dbReference>
<dbReference type="SUPFAM" id="SSF53756">
    <property type="entry name" value="UDP-Glycosyltransferase/glycogen phosphorylase"/>
    <property type="match status" value="1"/>
</dbReference>
<proteinExistence type="predicted"/>
<evidence type="ECO:0000313" key="2">
    <source>
        <dbReference type="EMBL" id="TVM16594.1"/>
    </source>
</evidence>
<name>A0A7M3MDZ8_9BACT</name>
<sequence>MNVLTIEGQRLVRDLRALGCTVLDISGSDKRADIHIERPLFFKSLTALLDSRGFRPDVVIWMDQGNLPMVFGLEALDCVVLGYTIDDYCNPWHVPFSACFDAVFVAQRDYVSLFEAENLPRPTRWTPLFCDYERDIDTGADRDIPVSFVGTLNPRNIPDRFPFLESFRKHHPLYTKQGDYRPVFQRSRIVLNQSAIGELNFRVFEALGCGAACLTENTDNGLADIFTIGETMLPPYSKGNVASAESIARKMLARPEELATIAKAGRDLVRSEHTSRSRVAMFLEWAQVLAREGAPARRLAIRQRAAVGVATAMAFIAAELLDPTFARMRQSYENLAQGYTSLWNKL</sequence>
<dbReference type="RefSeq" id="WP_144303343.1">
    <property type="nucleotide sequence ID" value="NZ_QMIE01000010.1"/>
</dbReference>
<feature type="domain" description="Spore protein YkvP/CgeB glycosyl transferase-like" evidence="1">
    <location>
        <begin position="170"/>
        <end position="283"/>
    </location>
</feature>
<dbReference type="AlphaFoldDB" id="A0A7M3MDZ8"/>
<protein>
    <submittedName>
        <fullName evidence="2">Glycosyltransferase family 1 protein</fullName>
    </submittedName>
</protein>
<comment type="caution">
    <text evidence="2">The sequence shown here is derived from an EMBL/GenBank/DDBJ whole genome shotgun (WGS) entry which is preliminary data.</text>
</comment>
<evidence type="ECO:0000259" key="1">
    <source>
        <dbReference type="Pfam" id="PF13524"/>
    </source>
</evidence>
<dbReference type="Proteomes" id="UP000448292">
    <property type="component" value="Unassembled WGS sequence"/>
</dbReference>